<dbReference type="GO" id="GO:0042910">
    <property type="term" value="F:xenobiotic transmembrane transporter activity"/>
    <property type="evidence" value="ECO:0007669"/>
    <property type="project" value="TreeGrafter"/>
</dbReference>
<organism evidence="2">
    <name type="scientific">uncultured Phycisphaerae bacterium</name>
    <dbReference type="NCBI Taxonomy" id="904963"/>
    <lineage>
        <taxon>Bacteria</taxon>
        <taxon>Pseudomonadati</taxon>
        <taxon>Planctomycetota</taxon>
        <taxon>Phycisphaerae</taxon>
        <taxon>environmental samples</taxon>
    </lineage>
</organism>
<accession>A0A6J4PLV5</accession>
<feature type="transmembrane region" description="Helical" evidence="1">
    <location>
        <begin position="265"/>
        <end position="290"/>
    </location>
</feature>
<keyword evidence="1" id="KW-0812">Transmembrane</keyword>
<name>A0A6J4PLV5_9BACT</name>
<dbReference type="EMBL" id="CADCUQ010000553">
    <property type="protein sequence ID" value="CAA9413960.1"/>
    <property type="molecule type" value="Genomic_DNA"/>
</dbReference>
<dbReference type="SUPFAM" id="SSF82693">
    <property type="entry name" value="Multidrug efflux transporter AcrB pore domain, PN1, PN2, PC1 and PC2 subdomains"/>
    <property type="match status" value="1"/>
</dbReference>
<dbReference type="Pfam" id="PF00873">
    <property type="entry name" value="ACR_tran"/>
    <property type="match status" value="1"/>
</dbReference>
<protein>
    <recommendedName>
        <fullName evidence="3">Efflux RND transporter permease subunit</fullName>
    </recommendedName>
</protein>
<dbReference type="Gene3D" id="1.20.1640.10">
    <property type="entry name" value="Multidrug efflux transporter AcrB transmembrane domain"/>
    <property type="match status" value="2"/>
</dbReference>
<sequence>WILVRPLKNDPANLKPDGNLFRGDVVELEQFLQDFVKPELERAEGVRDVQVLGGRVREMQVRVDLASLASRGITIDGFVESLRGENLNVSAGAVAEGKREVTVRAVGQYDEPESLRETVVGWSESGAPVYVRDVAEVGIGFKRQVSFVRSQGQDVMALNAKRETGTNVIQVMDSLKAQIAAVNAEVLNPRGWGLELFQVYDQTVYVRRSIDNAGVDLVLGAALAALVLFLTLRSIGATLVVAVSIPISVIGTFLGLALTGRNLNVISMAGLTFAIGMGVDNTIVVLENIFRHREMGKDRFRAALDGTREVWGAIVAATLANIAVFLPVVFIKEEAGQLFQDISIAISISLLLYLFVSPTVIPVLATLFLRKMPAGLKDGAAAQRQQQQQTRLGRLTAPVQRVQLLLSGKFFDLVMWLTGGVMRRLALIVGMVVLAGVGAWLLIPPRSYLPSGNQNLMFAFVLTPPGYGMAEYRRMGERIESVVRPWWEVGPEEGDTAQDLAAKRD</sequence>
<feature type="non-terminal residue" evidence="2">
    <location>
        <position position="1"/>
    </location>
</feature>
<dbReference type="Gene3D" id="3.30.2090.10">
    <property type="entry name" value="Multidrug efflux transporter AcrB TolC docking domain, DN and DC subdomains"/>
    <property type="match status" value="1"/>
</dbReference>
<dbReference type="Gene3D" id="3.30.70.1430">
    <property type="entry name" value="Multidrug efflux transporter AcrB pore domain"/>
    <property type="match status" value="1"/>
</dbReference>
<dbReference type="PANTHER" id="PTHR32063:SF0">
    <property type="entry name" value="SWARMING MOTILITY PROTEIN SWRC"/>
    <property type="match status" value="1"/>
</dbReference>
<keyword evidence="1" id="KW-1133">Transmembrane helix</keyword>
<evidence type="ECO:0000256" key="1">
    <source>
        <dbReference type="SAM" id="Phobius"/>
    </source>
</evidence>
<keyword evidence="1" id="KW-0472">Membrane</keyword>
<dbReference type="GO" id="GO:0005886">
    <property type="term" value="C:plasma membrane"/>
    <property type="evidence" value="ECO:0007669"/>
    <property type="project" value="TreeGrafter"/>
</dbReference>
<feature type="transmembrane region" description="Helical" evidence="1">
    <location>
        <begin position="239"/>
        <end position="259"/>
    </location>
</feature>
<feature type="non-terminal residue" evidence="2">
    <location>
        <position position="505"/>
    </location>
</feature>
<evidence type="ECO:0008006" key="3">
    <source>
        <dbReference type="Google" id="ProtNLM"/>
    </source>
</evidence>
<reference evidence="2" key="1">
    <citation type="submission" date="2020-02" db="EMBL/GenBank/DDBJ databases">
        <authorList>
            <person name="Meier V. D."/>
        </authorList>
    </citation>
    <scope>NUCLEOTIDE SEQUENCE</scope>
    <source>
        <strain evidence="2">AVDCRST_MAG64</strain>
    </source>
</reference>
<feature type="transmembrane region" description="Helical" evidence="1">
    <location>
        <begin position="425"/>
        <end position="443"/>
    </location>
</feature>
<dbReference type="InterPro" id="IPR001036">
    <property type="entry name" value="Acrflvin-R"/>
</dbReference>
<dbReference type="InterPro" id="IPR027463">
    <property type="entry name" value="AcrB_DN_DC_subdom"/>
</dbReference>
<proteinExistence type="predicted"/>
<dbReference type="AlphaFoldDB" id="A0A6J4PLV5"/>
<dbReference type="PANTHER" id="PTHR32063">
    <property type="match status" value="1"/>
</dbReference>
<feature type="transmembrane region" description="Helical" evidence="1">
    <location>
        <begin position="310"/>
        <end position="330"/>
    </location>
</feature>
<dbReference type="SUPFAM" id="SSF82714">
    <property type="entry name" value="Multidrug efflux transporter AcrB TolC docking domain, DN and DC subdomains"/>
    <property type="match status" value="1"/>
</dbReference>
<feature type="transmembrane region" description="Helical" evidence="1">
    <location>
        <begin position="342"/>
        <end position="369"/>
    </location>
</feature>
<evidence type="ECO:0000313" key="2">
    <source>
        <dbReference type="EMBL" id="CAA9413960.1"/>
    </source>
</evidence>
<dbReference type="PRINTS" id="PR00702">
    <property type="entry name" value="ACRIFLAVINRP"/>
</dbReference>
<dbReference type="Gene3D" id="3.30.70.1320">
    <property type="entry name" value="Multidrug efflux transporter AcrB pore domain like"/>
    <property type="match status" value="1"/>
</dbReference>
<dbReference type="SUPFAM" id="SSF82866">
    <property type="entry name" value="Multidrug efflux transporter AcrB transmembrane domain"/>
    <property type="match status" value="1"/>
</dbReference>
<feature type="transmembrane region" description="Helical" evidence="1">
    <location>
        <begin position="213"/>
        <end position="232"/>
    </location>
</feature>
<gene>
    <name evidence="2" type="ORF">AVDCRST_MAG64-2489</name>
</gene>